<keyword evidence="4 8" id="KW-0808">Transferase</keyword>
<name>A0AAD4MN60_9BILA</name>
<keyword evidence="10" id="KW-1185">Reference proteome</keyword>
<evidence type="ECO:0000256" key="2">
    <source>
        <dbReference type="ARBA" id="ARBA00007647"/>
    </source>
</evidence>
<dbReference type="InterPro" id="IPR008166">
    <property type="entry name" value="Glyco_transf_92"/>
</dbReference>
<evidence type="ECO:0000256" key="4">
    <source>
        <dbReference type="ARBA" id="ARBA00022679"/>
    </source>
</evidence>
<keyword evidence="5" id="KW-0812">Transmembrane</keyword>
<proteinExistence type="inferred from homology"/>
<organism evidence="9 10">
    <name type="scientific">Ditylenchus destructor</name>
    <dbReference type="NCBI Taxonomy" id="166010"/>
    <lineage>
        <taxon>Eukaryota</taxon>
        <taxon>Metazoa</taxon>
        <taxon>Ecdysozoa</taxon>
        <taxon>Nematoda</taxon>
        <taxon>Chromadorea</taxon>
        <taxon>Rhabditida</taxon>
        <taxon>Tylenchina</taxon>
        <taxon>Tylenchomorpha</taxon>
        <taxon>Sphaerularioidea</taxon>
        <taxon>Anguinidae</taxon>
        <taxon>Anguininae</taxon>
        <taxon>Ditylenchus</taxon>
    </lineage>
</organism>
<accession>A0AAD4MN60</accession>
<dbReference type="Proteomes" id="UP001201812">
    <property type="component" value="Unassembled WGS sequence"/>
</dbReference>
<comment type="similarity">
    <text evidence="2 8">Belongs to the glycosyltransferase 92 family.</text>
</comment>
<keyword evidence="7" id="KW-0472">Membrane</keyword>
<dbReference type="PANTHER" id="PTHR21645">
    <property type="entry name" value="GLYCOSYLTRANSFERASE FAMILY 92 PROTEIN"/>
    <property type="match status" value="1"/>
</dbReference>
<comment type="caution">
    <text evidence="9">The sequence shown here is derived from an EMBL/GenBank/DDBJ whole genome shotgun (WGS) entry which is preliminary data.</text>
</comment>
<reference evidence="9" key="1">
    <citation type="submission" date="2022-01" db="EMBL/GenBank/DDBJ databases">
        <title>Genome Sequence Resource for Two Populations of Ditylenchus destructor, the Migratory Endoparasitic Phytonematode.</title>
        <authorList>
            <person name="Zhang H."/>
            <person name="Lin R."/>
            <person name="Xie B."/>
        </authorList>
    </citation>
    <scope>NUCLEOTIDE SEQUENCE</scope>
    <source>
        <strain evidence="9">BazhouSP</strain>
    </source>
</reference>
<evidence type="ECO:0000256" key="6">
    <source>
        <dbReference type="ARBA" id="ARBA00022989"/>
    </source>
</evidence>
<evidence type="ECO:0000256" key="3">
    <source>
        <dbReference type="ARBA" id="ARBA00022676"/>
    </source>
</evidence>
<dbReference type="PANTHER" id="PTHR21645:SF8">
    <property type="entry name" value="GLYCOSYLTRANSFERASE FAMILY 92 PROTEIN F13G3.3"/>
    <property type="match status" value="1"/>
</dbReference>
<dbReference type="InterPro" id="IPR052012">
    <property type="entry name" value="GTase_92"/>
</dbReference>
<evidence type="ECO:0000313" key="10">
    <source>
        <dbReference type="Proteomes" id="UP001201812"/>
    </source>
</evidence>
<evidence type="ECO:0000256" key="7">
    <source>
        <dbReference type="ARBA" id="ARBA00023136"/>
    </source>
</evidence>
<dbReference type="EC" id="2.4.1.-" evidence="8"/>
<gene>
    <name evidence="9" type="ORF">DdX_19450</name>
</gene>
<evidence type="ECO:0000256" key="8">
    <source>
        <dbReference type="RuleBase" id="RU366017"/>
    </source>
</evidence>
<dbReference type="GO" id="GO:0016020">
    <property type="term" value="C:membrane"/>
    <property type="evidence" value="ECO:0007669"/>
    <property type="project" value="UniProtKB-SubCell"/>
</dbReference>
<keyword evidence="3 8" id="KW-0328">Glycosyltransferase</keyword>
<dbReference type="Pfam" id="PF01697">
    <property type="entry name" value="Glyco_transf_92"/>
    <property type="match status" value="1"/>
</dbReference>
<dbReference type="AlphaFoldDB" id="A0AAD4MN60"/>
<dbReference type="GO" id="GO:0016757">
    <property type="term" value="F:glycosyltransferase activity"/>
    <property type="evidence" value="ECO:0007669"/>
    <property type="project" value="UniProtKB-UniRule"/>
</dbReference>
<sequence length="112" mass="12917">MSQVKKTYMDEFRLLSSTHPTAAGFTYSRYNTQLQTGASPDQFSLTHLINSARIANEWEDGKYIVNTSRVETAWLHYPAQNSIGLHPRLRRLAAPRPYQYALGRSLFTRPKR</sequence>
<evidence type="ECO:0000256" key="1">
    <source>
        <dbReference type="ARBA" id="ARBA00004167"/>
    </source>
</evidence>
<keyword evidence="6" id="KW-1133">Transmembrane helix</keyword>
<protein>
    <recommendedName>
        <fullName evidence="8">Glycosyltransferase family 92 protein</fullName>
        <ecNumber evidence="8">2.4.1.-</ecNumber>
    </recommendedName>
</protein>
<evidence type="ECO:0000313" key="9">
    <source>
        <dbReference type="EMBL" id="KAI1695700.1"/>
    </source>
</evidence>
<evidence type="ECO:0000256" key="5">
    <source>
        <dbReference type="ARBA" id="ARBA00022692"/>
    </source>
</evidence>
<dbReference type="EMBL" id="JAKKPZ010000381">
    <property type="protein sequence ID" value="KAI1695700.1"/>
    <property type="molecule type" value="Genomic_DNA"/>
</dbReference>
<comment type="subcellular location">
    <subcellularLocation>
        <location evidence="1">Membrane</location>
        <topology evidence="1">Single-pass membrane protein</topology>
    </subcellularLocation>
</comment>